<dbReference type="Proteomes" id="UP000000496">
    <property type="component" value="Chromosome gsn.131"/>
</dbReference>
<dbReference type="InterPro" id="IPR011042">
    <property type="entry name" value="6-blade_b-propeller_TolB-like"/>
</dbReference>
<dbReference type="GO" id="GO:0016158">
    <property type="term" value="F:inositol hexakisphosphate 3-phosphatase activity"/>
    <property type="evidence" value="ECO:0007669"/>
    <property type="project" value="UniProtKB-EC"/>
</dbReference>
<name>F8L721_SIMNZ</name>
<keyword evidence="2" id="KW-0378">Hydrolase</keyword>
<dbReference type="HOGENOM" id="CLU_044211_0_0_0"/>
<dbReference type="Gene3D" id="2.120.10.30">
    <property type="entry name" value="TolB, C-terminal domain"/>
    <property type="match status" value="1"/>
</dbReference>
<dbReference type="STRING" id="331113.SNE_A06590"/>
<dbReference type="Pfam" id="PF02333">
    <property type="entry name" value="Phytase"/>
    <property type="match status" value="1"/>
</dbReference>
<dbReference type="EMBL" id="FR872582">
    <property type="protein sequence ID" value="CCB88536.1"/>
    <property type="molecule type" value="Genomic_DNA"/>
</dbReference>
<reference key="1">
    <citation type="journal article" date="2011" name="Mol. Biol. Evol.">
        <title>Unity in variety -- the pan-genome of the Chlamydiae.</title>
        <authorList>
            <person name="Collingro A."/>
            <person name="Tischler P."/>
            <person name="Weinmaier T."/>
            <person name="Penz T."/>
            <person name="Heinz E."/>
            <person name="Brunham R.C."/>
            <person name="Read T.D."/>
            <person name="Bavoil P.M."/>
            <person name="Sachse K."/>
            <person name="Kahane S."/>
            <person name="Friedman M.G."/>
            <person name="Rattei T."/>
            <person name="Myers G.S.A."/>
            <person name="Horn M."/>
        </authorList>
    </citation>
    <scope>NUCLEOTIDE SEQUENCE</scope>
    <source>
        <strain>Z</strain>
    </source>
</reference>
<sequence length="348" mass="38379">MGRAQKNVTFFLLGILVICSTSCVNLNKRIFPKGPAPKAVTHPLPGEADECGIWADTNDPSNSALICNDKSPFGALFVFDLSGKEISRSHNMDRPVGVSIRNGIKMKNGDVIDVVGCGVRGTNEIKIFKIDPSTRELIDVTHSSGISSGFHSDTYGFCLYKRQSDGQLFCFVSTKHTENIHQYRLDDNGTGRFQGTLVRKFGVTHQRSFVEGMVADDEYGYFYACDERHAILKFYADPDVKKDPFIKAFGLADGIKGDREGLGLYKMANGKGYLLVSSQGDSTFKIYERTGSNKFVKSIHAEGVTKTDGIGVTSLKIPPNYPTGVFAAHNDKNNNYAIFDWFEFSGLQ</sequence>
<dbReference type="KEGG" id="sng:SNE_A06590"/>
<gene>
    <name evidence="2" type="primary">phy</name>
    <name evidence="2" type="ordered locus">SNE_A06590</name>
</gene>
<evidence type="ECO:0000313" key="3">
    <source>
        <dbReference type="Proteomes" id="UP000000496"/>
    </source>
</evidence>
<dbReference type="PROSITE" id="PS51662">
    <property type="entry name" value="BP_PHYTASE"/>
    <property type="match status" value="1"/>
</dbReference>
<reference evidence="2 3" key="2">
    <citation type="journal article" date="2011" name="Mol. Biol. Evol.">
        <title>Unity in variety--the pan-genome of the Chlamydiae.</title>
        <authorList>
            <person name="Collingro A."/>
            <person name="Tischler P."/>
            <person name="Weinmaier T."/>
            <person name="Penz T."/>
            <person name="Heinz E."/>
            <person name="Brunham R.C."/>
            <person name="Read T.D."/>
            <person name="Bavoil P.M."/>
            <person name="Sachse K."/>
            <person name="Kahane S."/>
            <person name="Friedman M.G."/>
            <person name="Rattei T."/>
            <person name="Myers G.S."/>
            <person name="Horn M."/>
        </authorList>
    </citation>
    <scope>NUCLEOTIDE SEQUENCE [LARGE SCALE GENOMIC DNA]</scope>
    <source>
        <strain evidence="3">ATCC VR-1471 / Z</strain>
    </source>
</reference>
<feature type="domain" description="BPP" evidence="1">
    <location>
        <begin position="20"/>
        <end position="348"/>
    </location>
</feature>
<dbReference type="eggNOG" id="COG4247">
    <property type="taxonomic scope" value="Bacteria"/>
</dbReference>
<protein>
    <submittedName>
        <fullName evidence="2">3-phytase</fullName>
        <ecNumber evidence="2">3.1.3.8</ecNumber>
    </submittedName>
</protein>
<keyword evidence="3" id="KW-1185">Reference proteome</keyword>
<dbReference type="EC" id="3.1.3.8" evidence="2"/>
<evidence type="ECO:0000259" key="1">
    <source>
        <dbReference type="PROSITE" id="PS51662"/>
    </source>
</evidence>
<proteinExistence type="predicted"/>
<accession>F8L721</accession>
<evidence type="ECO:0000313" key="2">
    <source>
        <dbReference type="EMBL" id="CCB88536.1"/>
    </source>
</evidence>
<dbReference type="AlphaFoldDB" id="F8L721"/>
<dbReference type="InterPro" id="IPR003431">
    <property type="entry name" value="B-propeller_Phytase"/>
</dbReference>
<dbReference type="SUPFAM" id="SSF50956">
    <property type="entry name" value="Thermostable phytase (3-phytase)"/>
    <property type="match status" value="1"/>
</dbReference>
<organism evidence="2 3">
    <name type="scientific">Simkania negevensis (strain ATCC VR-1471 / DSM 27360 / Z)</name>
    <dbReference type="NCBI Taxonomy" id="331113"/>
    <lineage>
        <taxon>Bacteria</taxon>
        <taxon>Pseudomonadati</taxon>
        <taxon>Chlamydiota</taxon>
        <taxon>Chlamydiia</taxon>
        <taxon>Parachlamydiales</taxon>
        <taxon>Simkaniaceae</taxon>
        <taxon>Simkania</taxon>
    </lineage>
</organism>